<keyword evidence="5" id="KW-1185">Reference proteome</keyword>
<dbReference type="InterPro" id="IPR036514">
    <property type="entry name" value="SGNH_hydro_sf"/>
</dbReference>
<dbReference type="PANTHER" id="PTHR22835:SF683">
    <property type="entry name" value="OS05G0506800 PROTEIN"/>
    <property type="match status" value="1"/>
</dbReference>
<accession>A0ABR2LCH4</accession>
<evidence type="ECO:0000256" key="3">
    <source>
        <dbReference type="SAM" id="SignalP"/>
    </source>
</evidence>
<feature type="chain" id="PRO_5046420536" evidence="3">
    <location>
        <begin position="23"/>
        <end position="294"/>
    </location>
</feature>
<protein>
    <submittedName>
        <fullName evidence="4">GDSL esterase/lipase</fullName>
    </submittedName>
</protein>
<dbReference type="InterPro" id="IPR001087">
    <property type="entry name" value="GDSL"/>
</dbReference>
<comment type="caution">
    <text evidence="4">The sequence shown here is derived from an EMBL/GenBank/DDBJ whole genome shotgun (WGS) entry which is preliminary data.</text>
</comment>
<feature type="signal peptide" evidence="3">
    <location>
        <begin position="1"/>
        <end position="22"/>
    </location>
</feature>
<name>A0ABR2LCH4_9ASPA</name>
<organism evidence="4 5">
    <name type="scientific">Platanthera guangdongensis</name>
    <dbReference type="NCBI Taxonomy" id="2320717"/>
    <lineage>
        <taxon>Eukaryota</taxon>
        <taxon>Viridiplantae</taxon>
        <taxon>Streptophyta</taxon>
        <taxon>Embryophyta</taxon>
        <taxon>Tracheophyta</taxon>
        <taxon>Spermatophyta</taxon>
        <taxon>Magnoliopsida</taxon>
        <taxon>Liliopsida</taxon>
        <taxon>Asparagales</taxon>
        <taxon>Orchidaceae</taxon>
        <taxon>Orchidoideae</taxon>
        <taxon>Orchideae</taxon>
        <taxon>Orchidinae</taxon>
        <taxon>Platanthera</taxon>
    </lineage>
</organism>
<comment type="similarity">
    <text evidence="1">Belongs to the 'GDSL' lipolytic enzyme family.</text>
</comment>
<evidence type="ECO:0000313" key="5">
    <source>
        <dbReference type="Proteomes" id="UP001412067"/>
    </source>
</evidence>
<dbReference type="Pfam" id="PF00657">
    <property type="entry name" value="Lipase_GDSL"/>
    <property type="match status" value="1"/>
</dbReference>
<dbReference type="PANTHER" id="PTHR22835">
    <property type="entry name" value="ZINC FINGER FYVE DOMAIN CONTAINING PROTEIN"/>
    <property type="match status" value="1"/>
</dbReference>
<sequence>MSSSGFLPPLFLFLLATSSADGCFTSIFSFGDSIADTGNLLISQKGEIPAARSPYGRTYFHRPTGRFSDGRLIIDFIAEALGFPYIRPYLAGPGDGGFRRGVNFAVAGATALDKDFLAEMGIETRFTNLTLQVQFGWFKELLPSLCSTDSVSSCYSRQPSAASRSENSRQTITNLPGMLIQIPRQWPVSISVIRKGARRALSVGLLVRIRIQPGSESSSVFYLICDLGFNNPNWSGLGYIPRLEQLPGRSRSPTIRRITVVRVFARGGEPPHVLLIRAWEEPPVPGEVVLSLLA</sequence>
<evidence type="ECO:0000256" key="2">
    <source>
        <dbReference type="ARBA" id="ARBA00023180"/>
    </source>
</evidence>
<keyword evidence="3" id="KW-0732">Signal</keyword>
<keyword evidence="2" id="KW-0325">Glycoprotein</keyword>
<dbReference type="EMBL" id="JBBWWR010000021">
    <property type="protein sequence ID" value="KAK8937780.1"/>
    <property type="molecule type" value="Genomic_DNA"/>
</dbReference>
<evidence type="ECO:0000313" key="4">
    <source>
        <dbReference type="EMBL" id="KAK8937780.1"/>
    </source>
</evidence>
<proteinExistence type="inferred from homology"/>
<gene>
    <name evidence="4" type="ORF">KSP40_PGU006823</name>
</gene>
<evidence type="ECO:0000256" key="1">
    <source>
        <dbReference type="ARBA" id="ARBA00008668"/>
    </source>
</evidence>
<reference evidence="4 5" key="1">
    <citation type="journal article" date="2022" name="Nat. Plants">
        <title>Genomes of leafy and leafless Platanthera orchids illuminate the evolution of mycoheterotrophy.</title>
        <authorList>
            <person name="Li M.H."/>
            <person name="Liu K.W."/>
            <person name="Li Z."/>
            <person name="Lu H.C."/>
            <person name="Ye Q.L."/>
            <person name="Zhang D."/>
            <person name="Wang J.Y."/>
            <person name="Li Y.F."/>
            <person name="Zhong Z.M."/>
            <person name="Liu X."/>
            <person name="Yu X."/>
            <person name="Liu D.K."/>
            <person name="Tu X.D."/>
            <person name="Liu B."/>
            <person name="Hao Y."/>
            <person name="Liao X.Y."/>
            <person name="Jiang Y.T."/>
            <person name="Sun W.H."/>
            <person name="Chen J."/>
            <person name="Chen Y.Q."/>
            <person name="Ai Y."/>
            <person name="Zhai J.W."/>
            <person name="Wu S.S."/>
            <person name="Zhou Z."/>
            <person name="Hsiao Y.Y."/>
            <person name="Wu W.L."/>
            <person name="Chen Y.Y."/>
            <person name="Lin Y.F."/>
            <person name="Hsu J.L."/>
            <person name="Li C.Y."/>
            <person name="Wang Z.W."/>
            <person name="Zhao X."/>
            <person name="Zhong W.Y."/>
            <person name="Ma X.K."/>
            <person name="Ma L."/>
            <person name="Huang J."/>
            <person name="Chen G.Z."/>
            <person name="Huang M.Z."/>
            <person name="Huang L."/>
            <person name="Peng D.H."/>
            <person name="Luo Y.B."/>
            <person name="Zou S.Q."/>
            <person name="Chen S.P."/>
            <person name="Lan S."/>
            <person name="Tsai W.C."/>
            <person name="Van de Peer Y."/>
            <person name="Liu Z.J."/>
        </authorList>
    </citation>
    <scope>NUCLEOTIDE SEQUENCE [LARGE SCALE GENOMIC DNA]</scope>
    <source>
        <strain evidence="4">Lor288</strain>
    </source>
</reference>
<dbReference type="Proteomes" id="UP001412067">
    <property type="component" value="Unassembled WGS sequence"/>
</dbReference>
<dbReference type="Gene3D" id="3.40.50.1110">
    <property type="entry name" value="SGNH hydrolase"/>
    <property type="match status" value="1"/>
</dbReference>